<feature type="coiled-coil region" evidence="3">
    <location>
        <begin position="12"/>
        <end position="56"/>
    </location>
</feature>
<dbReference type="InterPro" id="IPR002885">
    <property type="entry name" value="PPR_rpt"/>
</dbReference>
<dbReference type="InterPro" id="IPR050667">
    <property type="entry name" value="PPR-containing_protein"/>
</dbReference>
<evidence type="ECO:0000313" key="5">
    <source>
        <dbReference type="Proteomes" id="UP001153678"/>
    </source>
</evidence>
<keyword evidence="5" id="KW-1185">Reference proteome</keyword>
<organism evidence="4 5">
    <name type="scientific">Funneliformis geosporum</name>
    <dbReference type="NCBI Taxonomy" id="1117311"/>
    <lineage>
        <taxon>Eukaryota</taxon>
        <taxon>Fungi</taxon>
        <taxon>Fungi incertae sedis</taxon>
        <taxon>Mucoromycota</taxon>
        <taxon>Glomeromycotina</taxon>
        <taxon>Glomeromycetes</taxon>
        <taxon>Glomerales</taxon>
        <taxon>Glomeraceae</taxon>
        <taxon>Funneliformis</taxon>
    </lineage>
</organism>
<dbReference type="Proteomes" id="UP001153678">
    <property type="component" value="Unassembled WGS sequence"/>
</dbReference>
<dbReference type="InterPro" id="IPR011990">
    <property type="entry name" value="TPR-like_helical_dom_sf"/>
</dbReference>
<evidence type="ECO:0000256" key="1">
    <source>
        <dbReference type="ARBA" id="ARBA00022737"/>
    </source>
</evidence>
<dbReference type="PANTHER" id="PTHR47939:SF13">
    <property type="entry name" value="OS03G0201400 PROTEIN"/>
    <property type="match status" value="1"/>
</dbReference>
<sequence>MIQRNIIKTDANKVELQQKKQAKQQNKNKKDTNISIKKLTKIRKDLEKAINKDDERTIKQLYFESKKLYYIHHNEINLMGGGNNIMSSLIKVEKSDIAISLLKYIDKNKIIIDLIHAFIELLENNDYKRSQSLWGLIKFYHSSCFDDNYLLEMLKLFMKKKAKLIIPFLRGMLSAGFIPTDDFIAVILNVYDDRVFEIYNLLKLNGIKFSNDIYQNLLISQQRKRDINYLNFFYRDMLVLDQKRKLDQREKESLKLIENAFKERKPVEAIKSFYEIESEGIQSHPIILFELFKGLFEVCREYSFKFKKLDESSIFSVYKLLMRKKIKINSDIGYYLMVGFLWNDQLNYAEKVLTDMINEKIIPPAYTFIPLVNSYLNKEMVDKVEKIMGFIKPMYDTDYIYLLNRLLDHYNKKGDKVGISRWINELINAPIKDGTGYVNCTVLLRSYGELGRLSDVTNLWEEMNKKYSGKELSPSISVLLDQIGFIGNIIMLKDHWDEISTNPEKYLLNLNHYNSYIEALCRFKAFDEAIKVFTLELELNGFKPEIKTILTLLQPLIAYKKFNEGENVLSFVKTKWPDLHVEFVRFIITNPDRISISIEP</sequence>
<gene>
    <name evidence="4" type="ORF">FWILDA_LOCUS1738</name>
</gene>
<dbReference type="AlphaFoldDB" id="A0A9W4SF32"/>
<dbReference type="OrthoDB" id="185373at2759"/>
<accession>A0A9W4SF32</accession>
<dbReference type="Pfam" id="PF01535">
    <property type="entry name" value="PPR"/>
    <property type="match status" value="2"/>
</dbReference>
<dbReference type="EMBL" id="CAMKVN010000178">
    <property type="protein sequence ID" value="CAI2164779.1"/>
    <property type="molecule type" value="Genomic_DNA"/>
</dbReference>
<reference evidence="4" key="1">
    <citation type="submission" date="2022-08" db="EMBL/GenBank/DDBJ databases">
        <authorList>
            <person name="Kallberg Y."/>
            <person name="Tangrot J."/>
            <person name="Rosling A."/>
        </authorList>
    </citation>
    <scope>NUCLEOTIDE SEQUENCE</scope>
    <source>
        <strain evidence="4">Wild A</strain>
    </source>
</reference>
<keyword evidence="3" id="KW-0175">Coiled coil</keyword>
<proteinExistence type="predicted"/>
<dbReference type="Gene3D" id="1.25.40.10">
    <property type="entry name" value="Tetratricopeptide repeat domain"/>
    <property type="match status" value="2"/>
</dbReference>
<evidence type="ECO:0000256" key="2">
    <source>
        <dbReference type="PROSITE-ProRule" id="PRU00708"/>
    </source>
</evidence>
<comment type="caution">
    <text evidence="4">The sequence shown here is derived from an EMBL/GenBank/DDBJ whole genome shotgun (WGS) entry which is preliminary data.</text>
</comment>
<evidence type="ECO:0000313" key="4">
    <source>
        <dbReference type="EMBL" id="CAI2164779.1"/>
    </source>
</evidence>
<dbReference type="PROSITE" id="PS51375">
    <property type="entry name" value="PPR"/>
    <property type="match status" value="1"/>
</dbReference>
<evidence type="ECO:0000256" key="3">
    <source>
        <dbReference type="SAM" id="Coils"/>
    </source>
</evidence>
<dbReference type="PANTHER" id="PTHR47939">
    <property type="entry name" value="MEMBRANE-ASSOCIATED SALT-INDUCIBLE PROTEIN-LIKE"/>
    <property type="match status" value="1"/>
</dbReference>
<keyword evidence="1" id="KW-0677">Repeat</keyword>
<name>A0A9W4SF32_9GLOM</name>
<protein>
    <submittedName>
        <fullName evidence="4">7764_t:CDS:1</fullName>
    </submittedName>
</protein>
<feature type="repeat" description="PPR" evidence="2">
    <location>
        <begin position="509"/>
        <end position="544"/>
    </location>
</feature>